<protein>
    <recommendedName>
        <fullName evidence="3">Transposase</fullName>
    </recommendedName>
</protein>
<name>U5DK91_9CHRO</name>
<sequence length="66" mass="8060">MSNRPWFNRRDRVFYLLDECWCEGRRSQQQLKSHVRRTTGIACSPKLIVAWKRDRHIPLARHREPT</sequence>
<keyword evidence="2" id="KW-1185">Reference proteome</keyword>
<dbReference type="EMBL" id="ASSJ01000049">
    <property type="protein sequence ID" value="ERN41337.1"/>
    <property type="molecule type" value="Genomic_DNA"/>
</dbReference>
<proteinExistence type="predicted"/>
<evidence type="ECO:0008006" key="3">
    <source>
        <dbReference type="Google" id="ProtNLM"/>
    </source>
</evidence>
<dbReference type="RefSeq" id="WP_022606824.1">
    <property type="nucleotide sequence ID" value="NZ_ASSJ01000049.1"/>
</dbReference>
<accession>U5DK91</accession>
<gene>
    <name evidence="1" type="ORF">KR51_00019040</name>
</gene>
<dbReference type="InParanoid" id="U5DK91"/>
<comment type="caution">
    <text evidence="1">The sequence shown here is derived from an EMBL/GenBank/DDBJ whole genome shotgun (WGS) entry which is preliminary data.</text>
</comment>
<dbReference type="OrthoDB" id="574713at2"/>
<dbReference type="STRING" id="582515.KR51_00019040"/>
<dbReference type="AlphaFoldDB" id="U5DK91"/>
<reference evidence="1 2" key="1">
    <citation type="submission" date="2013-05" db="EMBL/GenBank/DDBJ databases">
        <title>Draft genome sequence of Rubidibacter lacunae KORDI 51-2.</title>
        <authorList>
            <person name="Choi D.H."/>
            <person name="Noh J.H."/>
            <person name="Kwon K.-K."/>
            <person name="Lee J.-H."/>
            <person name="Ryu J.-Y."/>
        </authorList>
    </citation>
    <scope>NUCLEOTIDE SEQUENCE [LARGE SCALE GENOMIC DNA]</scope>
    <source>
        <strain evidence="1 2">KORDI 51-2</strain>
    </source>
</reference>
<evidence type="ECO:0000313" key="1">
    <source>
        <dbReference type="EMBL" id="ERN41337.1"/>
    </source>
</evidence>
<dbReference type="Proteomes" id="UP000016960">
    <property type="component" value="Unassembled WGS sequence"/>
</dbReference>
<evidence type="ECO:0000313" key="2">
    <source>
        <dbReference type="Proteomes" id="UP000016960"/>
    </source>
</evidence>
<organism evidence="1 2">
    <name type="scientific">Rubidibacter lacunae KORDI 51-2</name>
    <dbReference type="NCBI Taxonomy" id="582515"/>
    <lineage>
        <taxon>Bacteria</taxon>
        <taxon>Bacillati</taxon>
        <taxon>Cyanobacteriota</taxon>
        <taxon>Cyanophyceae</taxon>
        <taxon>Oscillatoriophycideae</taxon>
        <taxon>Chroococcales</taxon>
        <taxon>Aphanothecaceae</taxon>
        <taxon>Rubidibacter</taxon>
    </lineage>
</organism>